<protein>
    <submittedName>
        <fullName evidence="2">NagD protein</fullName>
    </submittedName>
</protein>
<evidence type="ECO:0000313" key="2">
    <source>
        <dbReference type="EMBL" id="MDH6182493.1"/>
    </source>
</evidence>
<dbReference type="SUPFAM" id="SSF56784">
    <property type="entry name" value="HAD-like"/>
    <property type="match status" value="1"/>
</dbReference>
<comment type="caution">
    <text evidence="2">The sequence shown here is derived from an EMBL/GenBank/DDBJ whole genome shotgun (WGS) entry which is preliminary data.</text>
</comment>
<dbReference type="InterPro" id="IPR023214">
    <property type="entry name" value="HAD_sf"/>
</dbReference>
<dbReference type="PANTHER" id="PTHR19288">
    <property type="entry name" value="4-NITROPHENYLPHOSPHATASE-RELATED"/>
    <property type="match status" value="1"/>
</dbReference>
<comment type="similarity">
    <text evidence="1">Belongs to the HAD-like hydrolase superfamily.</text>
</comment>
<name>A0ABT6KR89_9MICO</name>
<dbReference type="Pfam" id="PF13242">
    <property type="entry name" value="Hydrolase_like"/>
    <property type="match status" value="1"/>
</dbReference>
<evidence type="ECO:0000313" key="3">
    <source>
        <dbReference type="Proteomes" id="UP001160142"/>
    </source>
</evidence>
<organism evidence="2 3">
    <name type="scientific">Antiquaquibacter oligotrophicus</name>
    <dbReference type="NCBI Taxonomy" id="2880260"/>
    <lineage>
        <taxon>Bacteria</taxon>
        <taxon>Bacillati</taxon>
        <taxon>Actinomycetota</taxon>
        <taxon>Actinomycetes</taxon>
        <taxon>Micrococcales</taxon>
        <taxon>Microbacteriaceae</taxon>
        <taxon>Antiquaquibacter</taxon>
    </lineage>
</organism>
<accession>A0ABT6KR89</accession>
<dbReference type="PIRSF" id="PIRSF000915">
    <property type="entry name" value="PGP-type_phosphatase"/>
    <property type="match status" value="1"/>
</dbReference>
<evidence type="ECO:0000256" key="1">
    <source>
        <dbReference type="PIRNR" id="PIRNR000915"/>
    </source>
</evidence>
<dbReference type="InterPro" id="IPR036412">
    <property type="entry name" value="HAD-like_sf"/>
</dbReference>
<dbReference type="SFLD" id="SFLDG01139">
    <property type="entry name" value="C2.A:_Pyridoxal_Phosphate_Phos"/>
    <property type="match status" value="1"/>
</dbReference>
<reference evidence="2 3" key="1">
    <citation type="submission" date="2023-04" db="EMBL/GenBank/DDBJ databases">
        <title>Genome Encyclopedia of Bacteria and Archaea VI: Functional Genomics of Type Strains.</title>
        <authorList>
            <person name="Whitman W."/>
        </authorList>
    </citation>
    <scope>NUCLEOTIDE SEQUENCE [LARGE SCALE GENOMIC DNA]</scope>
    <source>
        <strain evidence="2 3">SG_E_30_P1</strain>
    </source>
</reference>
<dbReference type="InterPro" id="IPR006357">
    <property type="entry name" value="HAD-SF_hydro_IIA"/>
</dbReference>
<dbReference type="Pfam" id="PF13344">
    <property type="entry name" value="Hydrolase_6"/>
    <property type="match status" value="1"/>
</dbReference>
<dbReference type="Proteomes" id="UP001160142">
    <property type="component" value="Unassembled WGS sequence"/>
</dbReference>
<dbReference type="PANTHER" id="PTHR19288:SF46">
    <property type="entry name" value="HALOACID DEHALOGENASE-LIKE HYDROLASE DOMAIN-CONTAINING PROTEIN 2"/>
    <property type="match status" value="1"/>
</dbReference>
<dbReference type="CDD" id="cd07530">
    <property type="entry name" value="HAD_Pase_UmpH-like"/>
    <property type="match status" value="1"/>
</dbReference>
<sequence>MGRMANRSEIECWLTDMDGVLVHENNPIPGAAELLQQWRDEGKPYLVLTNNSIFTPRDLSARLKASGLVVPEESIWTSALATADFLKSQKPGGSAFVIGEAGITTALHEAGFIMTETDPDYVVIGETRNYSFEAITKAIRLIGDGSRFIVTNPDATGPSADGPLPATGAVAALITKATGKEPYVVGKPNPMMFRSAMNKIGAHSENTGMIGDRMDTDIVAGIEAGLHTILVLTGISDQAEINRYPFRPDEILTSVAELVSAEPIESEA</sequence>
<dbReference type="SFLD" id="SFLDS00003">
    <property type="entry name" value="Haloacid_Dehalogenase"/>
    <property type="match status" value="1"/>
</dbReference>
<keyword evidence="3" id="KW-1185">Reference proteome</keyword>
<dbReference type="NCBIfam" id="TIGR01460">
    <property type="entry name" value="HAD-SF-IIA"/>
    <property type="match status" value="1"/>
</dbReference>
<proteinExistence type="inferred from homology"/>
<gene>
    <name evidence="2" type="ORF">M2152_002675</name>
</gene>
<dbReference type="Gene3D" id="3.40.50.1000">
    <property type="entry name" value="HAD superfamily/HAD-like"/>
    <property type="match status" value="2"/>
</dbReference>
<dbReference type="EMBL" id="JARXVQ010000001">
    <property type="protein sequence ID" value="MDH6182493.1"/>
    <property type="molecule type" value="Genomic_DNA"/>
</dbReference>